<evidence type="ECO:0000313" key="1">
    <source>
        <dbReference type="EMBL" id="GGB99927.1"/>
    </source>
</evidence>
<accession>A0ABQ1KI72</accession>
<gene>
    <name evidence="1" type="ORF">GCM10011572_22350</name>
</gene>
<protein>
    <recommendedName>
        <fullName evidence="3">Transposase</fullName>
    </recommendedName>
</protein>
<organism evidence="1 2">
    <name type="scientific">Pseudoduganella buxea</name>
    <dbReference type="NCBI Taxonomy" id="1949069"/>
    <lineage>
        <taxon>Bacteria</taxon>
        <taxon>Pseudomonadati</taxon>
        <taxon>Pseudomonadota</taxon>
        <taxon>Betaproteobacteria</taxon>
        <taxon>Burkholderiales</taxon>
        <taxon>Oxalobacteraceae</taxon>
        <taxon>Telluria group</taxon>
        <taxon>Pseudoduganella</taxon>
    </lineage>
</organism>
<proteinExistence type="predicted"/>
<dbReference type="EMBL" id="BMKG01000008">
    <property type="protein sequence ID" value="GGB99927.1"/>
    <property type="molecule type" value="Genomic_DNA"/>
</dbReference>
<name>A0ABQ1KI72_9BURK</name>
<evidence type="ECO:0000313" key="2">
    <source>
        <dbReference type="Proteomes" id="UP000622638"/>
    </source>
</evidence>
<dbReference type="Proteomes" id="UP000622638">
    <property type="component" value="Unassembled WGS sequence"/>
</dbReference>
<evidence type="ECO:0008006" key="3">
    <source>
        <dbReference type="Google" id="ProtNLM"/>
    </source>
</evidence>
<keyword evidence="2" id="KW-1185">Reference proteome</keyword>
<comment type="caution">
    <text evidence="1">The sequence shown here is derived from an EMBL/GenBank/DDBJ whole genome shotgun (WGS) entry which is preliminary data.</text>
</comment>
<reference evidence="2" key="1">
    <citation type="journal article" date="2019" name="Int. J. Syst. Evol. Microbiol.">
        <title>The Global Catalogue of Microorganisms (GCM) 10K type strain sequencing project: providing services to taxonomists for standard genome sequencing and annotation.</title>
        <authorList>
            <consortium name="The Broad Institute Genomics Platform"/>
            <consortium name="The Broad Institute Genome Sequencing Center for Infectious Disease"/>
            <person name="Wu L."/>
            <person name="Ma J."/>
        </authorList>
    </citation>
    <scope>NUCLEOTIDE SEQUENCE [LARGE SCALE GENOMIC DNA]</scope>
    <source>
        <strain evidence="2">CGMCC 1.15931</strain>
    </source>
</reference>
<sequence length="65" mass="7122">MGTGSPTPAQAASMAHDNPSIVRLCIATLPLSWFPFPDDNRCGGRKQRIVWRIDPVFPQAMAETP</sequence>